<dbReference type="OrthoDB" id="2267950at2759"/>
<evidence type="ECO:0000313" key="2">
    <source>
        <dbReference type="Proteomes" id="UP000603453"/>
    </source>
</evidence>
<name>A0A8H7QJI3_9FUNG</name>
<evidence type="ECO:0000313" key="1">
    <source>
        <dbReference type="EMBL" id="KAG2193859.1"/>
    </source>
</evidence>
<accession>A0A8H7QJI3</accession>
<dbReference type="AlphaFoldDB" id="A0A8H7QJI3"/>
<gene>
    <name evidence="1" type="ORF">INT47_010004</name>
</gene>
<organism evidence="1 2">
    <name type="scientific">Mucor saturninus</name>
    <dbReference type="NCBI Taxonomy" id="64648"/>
    <lineage>
        <taxon>Eukaryota</taxon>
        <taxon>Fungi</taxon>
        <taxon>Fungi incertae sedis</taxon>
        <taxon>Mucoromycota</taxon>
        <taxon>Mucoromycotina</taxon>
        <taxon>Mucoromycetes</taxon>
        <taxon>Mucorales</taxon>
        <taxon>Mucorineae</taxon>
        <taxon>Mucoraceae</taxon>
        <taxon>Mucor</taxon>
    </lineage>
</organism>
<reference evidence="1" key="1">
    <citation type="submission" date="2020-12" db="EMBL/GenBank/DDBJ databases">
        <title>Metabolic potential, ecology and presence of endohyphal bacteria is reflected in genomic diversity of Mucoromycotina.</title>
        <authorList>
            <person name="Muszewska A."/>
            <person name="Okrasinska A."/>
            <person name="Steczkiewicz K."/>
            <person name="Drgas O."/>
            <person name="Orlowska M."/>
            <person name="Perlinska-Lenart U."/>
            <person name="Aleksandrzak-Piekarczyk T."/>
            <person name="Szatraj K."/>
            <person name="Zielenkiewicz U."/>
            <person name="Pilsyk S."/>
            <person name="Malc E."/>
            <person name="Mieczkowski P."/>
            <person name="Kruszewska J.S."/>
            <person name="Biernat P."/>
            <person name="Pawlowska J."/>
        </authorList>
    </citation>
    <scope>NUCLEOTIDE SEQUENCE</scope>
    <source>
        <strain evidence="1">WA0000017839</strain>
    </source>
</reference>
<proteinExistence type="predicted"/>
<comment type="caution">
    <text evidence="1">The sequence shown here is derived from an EMBL/GenBank/DDBJ whole genome shotgun (WGS) entry which is preliminary data.</text>
</comment>
<keyword evidence="2" id="KW-1185">Reference proteome</keyword>
<dbReference type="EMBL" id="JAEPRD010000213">
    <property type="protein sequence ID" value="KAG2193859.1"/>
    <property type="molecule type" value="Genomic_DNA"/>
</dbReference>
<protein>
    <submittedName>
        <fullName evidence="1">Uncharacterized protein</fullName>
    </submittedName>
</protein>
<sequence>MLLLNDHVKLADGETACGGSKNERQYNDIVFGGITTERELCRRKIDLLIRYGRENKDLELSSVEFKKPSVTAQQCKNLRVNGAILKDLRRLNHKIDSIVAMDWIGNTGYIYCLVPHHDASMVVIVAGVNGGNSVEDRERPMLDVEMLEIGGKKEPFWWKRVYMSLKSLIHSQSPPPSMAYLILRILCGFSLFEDFTLRVGMTAQHSLEERRKVDRILKVVDVAAETPSHTLRHSIFFTPTSHRNKRTKTEDNN</sequence>
<dbReference type="Proteomes" id="UP000603453">
    <property type="component" value="Unassembled WGS sequence"/>
</dbReference>